<name>A0ABW9FEE8_9NOCA</name>
<dbReference type="PANTHER" id="PTHR24304:SF2">
    <property type="entry name" value="24-HYDROXYCHOLESTEROL 7-ALPHA-HYDROXYLASE"/>
    <property type="match status" value="1"/>
</dbReference>
<comment type="similarity">
    <text evidence="1 5">Belongs to the cytochrome P450 family.</text>
</comment>
<gene>
    <name evidence="6" type="ORF">ABEU20_002205</name>
</gene>
<evidence type="ECO:0000256" key="1">
    <source>
        <dbReference type="ARBA" id="ARBA00010617"/>
    </source>
</evidence>
<dbReference type="PANTHER" id="PTHR24304">
    <property type="entry name" value="CYTOCHROME P450 FAMILY 7"/>
    <property type="match status" value="1"/>
</dbReference>
<accession>A0ABW9FEE8</accession>
<protein>
    <submittedName>
        <fullName evidence="6">Cytochrome P450</fullName>
    </submittedName>
</protein>
<dbReference type="PRINTS" id="PR00465">
    <property type="entry name" value="EP450IV"/>
</dbReference>
<keyword evidence="2 5" id="KW-0349">Heme</keyword>
<comment type="caution">
    <text evidence="6">The sequence shown here is derived from an EMBL/GenBank/DDBJ whole genome shotgun (WGS) entry which is preliminary data.</text>
</comment>
<dbReference type="Gene3D" id="1.10.630.10">
    <property type="entry name" value="Cytochrome P450"/>
    <property type="match status" value="1"/>
</dbReference>
<dbReference type="PRINTS" id="PR00385">
    <property type="entry name" value="P450"/>
</dbReference>
<dbReference type="Proteomes" id="UP001629745">
    <property type="component" value="Unassembled WGS sequence"/>
</dbReference>
<dbReference type="RefSeq" id="WP_420164200.1">
    <property type="nucleotide sequence ID" value="NZ_JBDLNV010000003.1"/>
</dbReference>
<evidence type="ECO:0000256" key="3">
    <source>
        <dbReference type="ARBA" id="ARBA00022723"/>
    </source>
</evidence>
<dbReference type="InterPro" id="IPR036396">
    <property type="entry name" value="Cyt_P450_sf"/>
</dbReference>
<sequence length="475" mass="53238">MTLPDPPRVSGGVHEHGHLEELRTDPIALMRRVREECGDVGVFRLVDRDVVLLTGAEANEFFFRSSDEDLDQQAAYPFMKPIFGEGVVFDASPERRSEMLHNSALRGEQMRGHATTIGIEVEDMVSRWGDEGEIDLLEFFAELTIYTSSACLIGKKFRDELDDRFARLYHELEQGTDAIAFVDPYAPIESFRRRDAARVALVELVQGIMNGRIANPPRGKEDRDMLDVLVSIKDDEGNLRFSADEITGIFISMMFAGHHTTSGTAAWSLIELLRHPETMRQVTTELDELYADGADISFHALRQIPVLEAVIKETLRLHPPLIILLRVARGDFEVGGFSIHEGNLVAATPAISNRIPEDFPDPDSFDPGRYIDPNQEDTANRWTWIPFGAGRHRCVGAAFAQMQLKAIFSILLRDYEFEMAQPADSYRNDHSKMVVQLQQPCRVRYRRRTVRAASVGAAAATGAPTECPVAHTSEA</sequence>
<reference evidence="6 7" key="1">
    <citation type="submission" date="2023-11" db="EMBL/GenBank/DDBJ databases">
        <authorList>
            <person name="Val-Calvo J."/>
            <person name="Scortti M."/>
            <person name="Vazquez-Boland J."/>
        </authorList>
    </citation>
    <scope>NUCLEOTIDE SEQUENCE [LARGE SCALE GENOMIC DNA]</scope>
    <source>
        <strain evidence="6 7">PAM 2766</strain>
    </source>
</reference>
<proteinExistence type="inferred from homology"/>
<evidence type="ECO:0000313" key="6">
    <source>
        <dbReference type="EMBL" id="MFM1723634.1"/>
    </source>
</evidence>
<dbReference type="EMBL" id="JBDLNV010000003">
    <property type="protein sequence ID" value="MFM1723634.1"/>
    <property type="molecule type" value="Genomic_DNA"/>
</dbReference>
<organism evidence="6 7">
    <name type="scientific">Rhodococcus parequi</name>
    <dbReference type="NCBI Taxonomy" id="3137122"/>
    <lineage>
        <taxon>Bacteria</taxon>
        <taxon>Bacillati</taxon>
        <taxon>Actinomycetota</taxon>
        <taxon>Actinomycetes</taxon>
        <taxon>Mycobacteriales</taxon>
        <taxon>Nocardiaceae</taxon>
        <taxon>Rhodococcus</taxon>
    </lineage>
</organism>
<dbReference type="InterPro" id="IPR001128">
    <property type="entry name" value="Cyt_P450"/>
</dbReference>
<keyword evidence="5" id="KW-0503">Monooxygenase</keyword>
<evidence type="ECO:0000313" key="7">
    <source>
        <dbReference type="Proteomes" id="UP001629745"/>
    </source>
</evidence>
<keyword evidence="4 5" id="KW-0408">Iron</keyword>
<dbReference type="PROSITE" id="PS00086">
    <property type="entry name" value="CYTOCHROME_P450"/>
    <property type="match status" value="1"/>
</dbReference>
<keyword evidence="7" id="KW-1185">Reference proteome</keyword>
<dbReference type="InterPro" id="IPR002403">
    <property type="entry name" value="Cyt_P450_E_grp-IV"/>
</dbReference>
<dbReference type="InterPro" id="IPR017972">
    <property type="entry name" value="Cyt_P450_CS"/>
</dbReference>
<dbReference type="CDD" id="cd11042">
    <property type="entry name" value="CYP51-like"/>
    <property type="match status" value="1"/>
</dbReference>
<evidence type="ECO:0000256" key="2">
    <source>
        <dbReference type="ARBA" id="ARBA00022617"/>
    </source>
</evidence>
<keyword evidence="3 5" id="KW-0479">Metal-binding</keyword>
<dbReference type="InterPro" id="IPR050529">
    <property type="entry name" value="CYP450_sterol_14alpha_dmase"/>
</dbReference>
<keyword evidence="5" id="KW-0560">Oxidoreductase</keyword>
<dbReference type="SUPFAM" id="SSF48264">
    <property type="entry name" value="Cytochrome P450"/>
    <property type="match status" value="1"/>
</dbReference>
<evidence type="ECO:0000256" key="4">
    <source>
        <dbReference type="ARBA" id="ARBA00023004"/>
    </source>
</evidence>
<evidence type="ECO:0000256" key="5">
    <source>
        <dbReference type="RuleBase" id="RU000461"/>
    </source>
</evidence>
<dbReference type="Pfam" id="PF00067">
    <property type="entry name" value="p450"/>
    <property type="match status" value="1"/>
</dbReference>